<name>A0AAD5QQC4_PARTN</name>
<dbReference type="Proteomes" id="UP001196413">
    <property type="component" value="Unassembled WGS sequence"/>
</dbReference>
<proteinExistence type="predicted"/>
<feature type="non-terminal residue" evidence="2">
    <location>
        <position position="476"/>
    </location>
</feature>
<accession>A0AAD5QQC4</accession>
<evidence type="ECO:0000256" key="1">
    <source>
        <dbReference type="SAM" id="MobiDB-lite"/>
    </source>
</evidence>
<evidence type="ECO:0000313" key="2">
    <source>
        <dbReference type="EMBL" id="KAJ1360673.1"/>
    </source>
</evidence>
<evidence type="ECO:0000313" key="3">
    <source>
        <dbReference type="Proteomes" id="UP001196413"/>
    </source>
</evidence>
<sequence length="476" mass="53522">VEEAIELGLPLWPEAVRIARAYHRAKKDLVGGKYYIVGSDFVENEPDSPYSYHELGRYPEHWDRRNLYQKLFGEEKQGHSEHSSTFGAGSDAPSQHHLLSKTIWSKTCDNNASPDVCARAHFETDKNKHIELLLGGVSARELDYLQSECNSLDICQISDDGNSKCENRIGSSPNTLNFVDCERQVLSETQIHGIPDLSEAKSGEEEICSERESLEDVDKGSSNTCQANEKDCTDHRPTNAVKEPEPTTVKRKGKDFTLKPVDLSEYDQKLFRLCEERFSRPRFPIRKIGPILPKEEWIREYARCLNEDNAPKTIQSDISVRDTSEEENTKVNSEKVVEGTAQAIVAEEDSEKNGQFCVDSVSIDRSISVEEKPKRCFVYSFDDSSSIVGSDLSVDDAIDTDIFMEISEHRKEEGASSPSAHSVDSNVILPPYVSMRLPHTCYAELLTWFRAPSPSPKVEIVLRSPRIATVNRSLSG</sequence>
<dbReference type="EMBL" id="JAHQIW010003931">
    <property type="protein sequence ID" value="KAJ1360673.1"/>
    <property type="molecule type" value="Genomic_DNA"/>
</dbReference>
<gene>
    <name evidence="2" type="ORF">KIN20_019701</name>
</gene>
<reference evidence="2" key="1">
    <citation type="submission" date="2021-06" db="EMBL/GenBank/DDBJ databases">
        <title>Parelaphostrongylus tenuis whole genome reference sequence.</title>
        <authorList>
            <person name="Garwood T.J."/>
            <person name="Larsen P.A."/>
            <person name="Fountain-Jones N.M."/>
            <person name="Garbe J.R."/>
            <person name="Macchietto M.G."/>
            <person name="Kania S.A."/>
            <person name="Gerhold R.W."/>
            <person name="Richards J.E."/>
            <person name="Wolf T.M."/>
        </authorList>
    </citation>
    <scope>NUCLEOTIDE SEQUENCE</scope>
    <source>
        <strain evidence="2">MNPRO001-30</strain>
        <tissue evidence="2">Meninges</tissue>
    </source>
</reference>
<organism evidence="2 3">
    <name type="scientific">Parelaphostrongylus tenuis</name>
    <name type="common">Meningeal worm</name>
    <dbReference type="NCBI Taxonomy" id="148309"/>
    <lineage>
        <taxon>Eukaryota</taxon>
        <taxon>Metazoa</taxon>
        <taxon>Ecdysozoa</taxon>
        <taxon>Nematoda</taxon>
        <taxon>Chromadorea</taxon>
        <taxon>Rhabditida</taxon>
        <taxon>Rhabditina</taxon>
        <taxon>Rhabditomorpha</taxon>
        <taxon>Strongyloidea</taxon>
        <taxon>Metastrongylidae</taxon>
        <taxon>Parelaphostrongylus</taxon>
    </lineage>
</organism>
<feature type="non-terminal residue" evidence="2">
    <location>
        <position position="1"/>
    </location>
</feature>
<comment type="caution">
    <text evidence="2">The sequence shown here is derived from an EMBL/GenBank/DDBJ whole genome shotgun (WGS) entry which is preliminary data.</text>
</comment>
<protein>
    <submittedName>
        <fullName evidence="2">Uncharacterized protein</fullName>
    </submittedName>
</protein>
<feature type="compositionally biased region" description="Basic and acidic residues" evidence="1">
    <location>
        <begin position="228"/>
        <end position="245"/>
    </location>
</feature>
<feature type="region of interest" description="Disordered" evidence="1">
    <location>
        <begin position="219"/>
        <end position="253"/>
    </location>
</feature>
<dbReference type="AlphaFoldDB" id="A0AAD5QQC4"/>
<keyword evidence="3" id="KW-1185">Reference proteome</keyword>